<dbReference type="FunFam" id="3.40.50.970:FF:000007">
    <property type="entry name" value="Acetolactate synthase"/>
    <property type="match status" value="1"/>
</dbReference>
<sequence length="818" mass="90082">MKFYTAAALLVASSSIVAPTHAFLPTHQPHRSLHEGSHLLLSRRHDHHAFLSSSSSSSSSPSQLWMSTISDPSTTGKSIGLTPGFTNDVASTTAWNDLVNGSAESASKAAAQTYMNTFKGETAAHIIYSKLLEHSVEVVNGYSGGAILPLLDQFHQNHPRHGDKKKIRWITNSNESSAGHVAEGIAKSSTEAKDGKLAAGIVVATSGPGATNLVTPITDAMCDGVPLIVLCGQAATTAPKDAFQSCPAVEIMKPVTKWSYQIKSAAEVPFAMDYAFYVARNGRPGPVFIDLPKDLQIQQLTDNLIEKFLDGLGSYTDDAEYNRHHDTEFVRLIPDTTAIHLGPADSGLSFHVNKEGELEPVESGHDVFHLDHHNTDTIYSGVAYDKIYESTDERKTGKLGEDGGLMKEMVDLIKNAKRPFIIAGQGANDASSELMELAETLQIPVATTLHALGTFDERHPLATNMLGMHGHATPNYLIQDCDLLICIGSRFDDRITGRPSDFIPAARQASKEGRGGVIHVDVRFSENAKQVRPDYFVHTTGKKFLQAVNSMIRADPPKDTKRTKEWIKKKLDLEKEYPIKITRYIPQKYEIQDDDGSVKEIIRTKMCCQGVIAEMNRQLLESGKIDDSIFSTGVGIHQMAAAQLITWTQPRQMLSSGSLGTMGVSLGYCMGAKLANPNKICISIDGDGSFNMTFTELKTVGEEKIPVKLMILDNESQMMVEYWQRLFHDERYIAVRNKSPKYTTLASAFGIKSIYCDNEEELPEKMRQFLFDYDDEPVLFHVRIERTPCLPMVAPGQPLDNMILVDEDFEVDLSAAPS</sequence>
<proteinExistence type="inferred from homology"/>
<feature type="domain" description="Thiamine pyrophosphate enzyme N-terminal TPP-binding" evidence="8">
    <location>
        <begin position="122"/>
        <end position="244"/>
    </location>
</feature>
<comment type="cofactor">
    <cofactor evidence="1">
        <name>thiamine diphosphate</name>
        <dbReference type="ChEBI" id="CHEBI:58937"/>
    </cofactor>
</comment>
<dbReference type="InterPro" id="IPR029061">
    <property type="entry name" value="THDP-binding"/>
</dbReference>
<feature type="domain" description="Thiamine pyrophosphate enzyme TPP-binding" evidence="7">
    <location>
        <begin position="633"/>
        <end position="782"/>
    </location>
</feature>
<dbReference type="Gene3D" id="3.40.50.970">
    <property type="match status" value="2"/>
</dbReference>
<feature type="signal peptide" evidence="5">
    <location>
        <begin position="1"/>
        <end position="22"/>
    </location>
</feature>
<dbReference type="PANTHER" id="PTHR18968:SF13">
    <property type="entry name" value="ACETOLACTATE SYNTHASE CATALYTIC SUBUNIT, MITOCHONDRIAL"/>
    <property type="match status" value="1"/>
</dbReference>
<dbReference type="Pfam" id="PF02776">
    <property type="entry name" value="TPP_enzyme_N"/>
    <property type="match status" value="1"/>
</dbReference>
<dbReference type="InterPro" id="IPR029035">
    <property type="entry name" value="DHS-like_NAD/FAD-binding_dom"/>
</dbReference>
<evidence type="ECO:0000259" key="6">
    <source>
        <dbReference type="Pfam" id="PF00205"/>
    </source>
</evidence>
<evidence type="ECO:0000259" key="7">
    <source>
        <dbReference type="Pfam" id="PF02775"/>
    </source>
</evidence>
<keyword evidence="3 4" id="KW-0786">Thiamine pyrophosphate</keyword>
<dbReference type="PROSITE" id="PS00187">
    <property type="entry name" value="TPP_ENZYMES"/>
    <property type="match status" value="1"/>
</dbReference>
<dbReference type="InterPro" id="IPR012000">
    <property type="entry name" value="Thiamin_PyroP_enz_cen_dom"/>
</dbReference>
<keyword evidence="5" id="KW-0732">Signal</keyword>
<protein>
    <recommendedName>
        <fullName evidence="11">Acetolactate synthase</fullName>
    </recommendedName>
</protein>
<evidence type="ECO:0000256" key="5">
    <source>
        <dbReference type="SAM" id="SignalP"/>
    </source>
</evidence>
<dbReference type="SUPFAM" id="SSF52518">
    <property type="entry name" value="Thiamin diphosphate-binding fold (THDP-binding)"/>
    <property type="match status" value="2"/>
</dbReference>
<dbReference type="GO" id="GO:0019752">
    <property type="term" value="P:carboxylic acid metabolic process"/>
    <property type="evidence" value="ECO:0007669"/>
    <property type="project" value="UniProtKB-ARBA"/>
</dbReference>
<feature type="chain" id="PRO_5044880301" description="Acetolactate synthase" evidence="5">
    <location>
        <begin position="23"/>
        <end position="818"/>
    </location>
</feature>
<evidence type="ECO:0000259" key="8">
    <source>
        <dbReference type="Pfam" id="PF02776"/>
    </source>
</evidence>
<comment type="caution">
    <text evidence="9">The sequence shown here is derived from an EMBL/GenBank/DDBJ whole genome shotgun (WGS) entry which is preliminary data.</text>
</comment>
<dbReference type="InterPro" id="IPR012001">
    <property type="entry name" value="Thiamin_PyroP_enz_TPP-bd_dom"/>
</dbReference>
<organism evidence="9 10">
    <name type="scientific">Discostella pseudostelligera</name>
    <dbReference type="NCBI Taxonomy" id="259834"/>
    <lineage>
        <taxon>Eukaryota</taxon>
        <taxon>Sar</taxon>
        <taxon>Stramenopiles</taxon>
        <taxon>Ochrophyta</taxon>
        <taxon>Bacillariophyta</taxon>
        <taxon>Coscinodiscophyceae</taxon>
        <taxon>Thalassiosirophycidae</taxon>
        <taxon>Stephanodiscales</taxon>
        <taxon>Stephanodiscaceae</taxon>
        <taxon>Discostella</taxon>
    </lineage>
</organism>
<dbReference type="PANTHER" id="PTHR18968">
    <property type="entry name" value="THIAMINE PYROPHOSPHATE ENZYMES"/>
    <property type="match status" value="1"/>
</dbReference>
<dbReference type="EMBL" id="JALLBG020000058">
    <property type="protein sequence ID" value="KAL3769082.1"/>
    <property type="molecule type" value="Genomic_DNA"/>
</dbReference>
<dbReference type="GO" id="GO:0006520">
    <property type="term" value="P:amino acid metabolic process"/>
    <property type="evidence" value="ECO:0007669"/>
    <property type="project" value="UniProtKB-ARBA"/>
</dbReference>
<comment type="similarity">
    <text evidence="2 4">Belongs to the TPP enzyme family.</text>
</comment>
<dbReference type="Pfam" id="PF00205">
    <property type="entry name" value="TPP_enzyme_M"/>
    <property type="match status" value="1"/>
</dbReference>
<dbReference type="Proteomes" id="UP001530293">
    <property type="component" value="Unassembled WGS sequence"/>
</dbReference>
<dbReference type="CDD" id="cd07035">
    <property type="entry name" value="TPP_PYR_POX_like"/>
    <property type="match status" value="1"/>
</dbReference>
<dbReference type="Gene3D" id="3.40.50.1220">
    <property type="entry name" value="TPP-binding domain"/>
    <property type="match status" value="1"/>
</dbReference>
<evidence type="ECO:0000256" key="1">
    <source>
        <dbReference type="ARBA" id="ARBA00001964"/>
    </source>
</evidence>
<reference evidence="9 10" key="1">
    <citation type="submission" date="2024-10" db="EMBL/GenBank/DDBJ databases">
        <title>Updated reference genomes for cyclostephanoid diatoms.</title>
        <authorList>
            <person name="Roberts W.R."/>
            <person name="Alverson A.J."/>
        </authorList>
    </citation>
    <scope>NUCLEOTIDE SEQUENCE [LARGE SCALE GENOMIC DNA]</scope>
    <source>
        <strain evidence="9 10">AJA232-27</strain>
    </source>
</reference>
<evidence type="ECO:0000256" key="2">
    <source>
        <dbReference type="ARBA" id="ARBA00007812"/>
    </source>
</evidence>
<gene>
    <name evidence="9" type="ORF">ACHAWU_008774</name>
</gene>
<keyword evidence="10" id="KW-1185">Reference proteome</keyword>
<dbReference type="Pfam" id="PF02775">
    <property type="entry name" value="TPP_enzyme_C"/>
    <property type="match status" value="1"/>
</dbReference>
<accession>A0ABD3N092</accession>
<evidence type="ECO:0000313" key="10">
    <source>
        <dbReference type="Proteomes" id="UP001530293"/>
    </source>
</evidence>
<name>A0ABD3N092_9STRA</name>
<evidence type="ECO:0008006" key="11">
    <source>
        <dbReference type="Google" id="ProtNLM"/>
    </source>
</evidence>
<dbReference type="SUPFAM" id="SSF52467">
    <property type="entry name" value="DHS-like NAD/FAD-binding domain"/>
    <property type="match status" value="1"/>
</dbReference>
<evidence type="ECO:0000313" key="9">
    <source>
        <dbReference type="EMBL" id="KAL3769082.1"/>
    </source>
</evidence>
<dbReference type="InterPro" id="IPR000399">
    <property type="entry name" value="TPP-bd_CS"/>
</dbReference>
<feature type="domain" description="Thiamine pyrophosphate enzyme central" evidence="6">
    <location>
        <begin position="407"/>
        <end position="547"/>
    </location>
</feature>
<evidence type="ECO:0000256" key="4">
    <source>
        <dbReference type="RuleBase" id="RU362132"/>
    </source>
</evidence>
<dbReference type="InterPro" id="IPR045229">
    <property type="entry name" value="TPP_enz"/>
</dbReference>
<dbReference type="AlphaFoldDB" id="A0ABD3N092"/>
<evidence type="ECO:0000256" key="3">
    <source>
        <dbReference type="ARBA" id="ARBA00023052"/>
    </source>
</evidence>
<dbReference type="InterPro" id="IPR011766">
    <property type="entry name" value="TPP_enzyme_TPP-bd"/>
</dbReference>